<dbReference type="InterPro" id="IPR013780">
    <property type="entry name" value="Glyco_hydro_b"/>
</dbReference>
<organism evidence="5 6">
    <name type="scientific">Salix suchowensis</name>
    <dbReference type="NCBI Taxonomy" id="1278906"/>
    <lineage>
        <taxon>Eukaryota</taxon>
        <taxon>Viridiplantae</taxon>
        <taxon>Streptophyta</taxon>
        <taxon>Embryophyta</taxon>
        <taxon>Tracheophyta</taxon>
        <taxon>Spermatophyta</taxon>
        <taxon>Magnoliopsida</taxon>
        <taxon>eudicotyledons</taxon>
        <taxon>Gunneridae</taxon>
        <taxon>Pentapetalae</taxon>
        <taxon>rosids</taxon>
        <taxon>fabids</taxon>
        <taxon>Malpighiales</taxon>
        <taxon>Salicaceae</taxon>
        <taxon>Saliceae</taxon>
        <taxon>Salix</taxon>
    </lineage>
</organism>
<evidence type="ECO:0000313" key="5">
    <source>
        <dbReference type="EMBL" id="KAJ6332596.1"/>
    </source>
</evidence>
<sequence>MGEVWPGKVYFPDFINPAGREFWGNEIKMFRELLLINNAGIRRSIDNKTVPATSLHFDVMKEYDVHNLYGLLESKATNVGLINSTGKRPFVLSRSTFIGSGRYTTHWTRDNAATWDDLAYTILSILNFGLFGIPMLGAFYPFARDHSSIDTTRQELYLWDSVAATARKVLSLRYQLLPYFYTPTSGKYIKLAAPADQINVHVHEGNILALQGEAMTTKEARKTAFHLSVVLRRSGNSTGGLFLDDGESVEMGGEGRERIGAW</sequence>
<dbReference type="EMBL" id="JAPFFI010000021">
    <property type="protein sequence ID" value="KAJ6332596.1"/>
    <property type="molecule type" value="Genomic_DNA"/>
</dbReference>
<dbReference type="InterPro" id="IPR000322">
    <property type="entry name" value="Glyco_hydro_31_TIM"/>
</dbReference>
<dbReference type="SUPFAM" id="SSF51445">
    <property type="entry name" value="(Trans)glycosidases"/>
    <property type="match status" value="1"/>
</dbReference>
<feature type="domain" description="Glycoside hydrolase family 31 TIM barrel" evidence="4">
    <location>
        <begin position="2"/>
        <end position="138"/>
    </location>
</feature>
<evidence type="ECO:0000313" key="6">
    <source>
        <dbReference type="Proteomes" id="UP001141253"/>
    </source>
</evidence>
<proteinExistence type="inferred from homology"/>
<dbReference type="PANTHER" id="PTHR22762">
    <property type="entry name" value="ALPHA-GLUCOSIDASE"/>
    <property type="match status" value="1"/>
</dbReference>
<dbReference type="PANTHER" id="PTHR22762:SF133">
    <property type="entry name" value="P-TYPE DOMAIN-CONTAINING PROTEIN"/>
    <property type="match status" value="1"/>
</dbReference>
<keyword evidence="3" id="KW-0472">Membrane</keyword>
<name>A0ABQ9ABI8_9ROSI</name>
<dbReference type="Gene3D" id="2.60.40.1180">
    <property type="entry name" value="Golgi alpha-mannosidase II"/>
    <property type="match status" value="1"/>
</dbReference>
<keyword evidence="6" id="KW-1185">Reference proteome</keyword>
<reference evidence="5" key="2">
    <citation type="journal article" date="2023" name="Int. J. Mol. Sci.">
        <title>De Novo Assembly and Annotation of 11 Diverse Shrub Willow (Salix) Genomes Reveals Novel Gene Organization in Sex-Linked Regions.</title>
        <authorList>
            <person name="Hyden B."/>
            <person name="Feng K."/>
            <person name="Yates T.B."/>
            <person name="Jawdy S."/>
            <person name="Cereghino C."/>
            <person name="Smart L.B."/>
            <person name="Muchero W."/>
        </authorList>
    </citation>
    <scope>NUCLEOTIDE SEQUENCE</scope>
    <source>
        <tissue evidence="5">Shoot tip</tissue>
    </source>
</reference>
<feature type="transmembrane region" description="Helical" evidence="3">
    <location>
        <begin position="118"/>
        <end position="143"/>
    </location>
</feature>
<comment type="similarity">
    <text evidence="1 2">Belongs to the glycosyl hydrolase 31 family.</text>
</comment>
<protein>
    <recommendedName>
        <fullName evidence="4">Glycoside hydrolase family 31 TIM barrel domain-containing protein</fullName>
    </recommendedName>
</protein>
<reference evidence="5" key="1">
    <citation type="submission" date="2022-10" db="EMBL/GenBank/DDBJ databases">
        <authorList>
            <person name="Hyden B.L."/>
            <person name="Feng K."/>
            <person name="Yates T."/>
            <person name="Jawdy S."/>
            <person name="Smart L.B."/>
            <person name="Muchero W."/>
        </authorList>
    </citation>
    <scope>NUCLEOTIDE SEQUENCE</scope>
    <source>
        <tissue evidence="5">Shoot tip</tissue>
    </source>
</reference>
<comment type="caution">
    <text evidence="5">The sequence shown here is derived from an EMBL/GenBank/DDBJ whole genome shotgun (WGS) entry which is preliminary data.</text>
</comment>
<keyword evidence="3" id="KW-0812">Transmembrane</keyword>
<evidence type="ECO:0000256" key="1">
    <source>
        <dbReference type="ARBA" id="ARBA00007806"/>
    </source>
</evidence>
<keyword evidence="3" id="KW-1133">Transmembrane helix</keyword>
<keyword evidence="2" id="KW-0326">Glycosidase</keyword>
<evidence type="ECO:0000256" key="2">
    <source>
        <dbReference type="RuleBase" id="RU361185"/>
    </source>
</evidence>
<accession>A0ABQ9ABI8</accession>
<evidence type="ECO:0000259" key="4">
    <source>
        <dbReference type="Pfam" id="PF01055"/>
    </source>
</evidence>
<dbReference type="Gene3D" id="3.20.20.80">
    <property type="entry name" value="Glycosidases"/>
    <property type="match status" value="2"/>
</dbReference>
<keyword evidence="2" id="KW-0378">Hydrolase</keyword>
<evidence type="ECO:0000256" key="3">
    <source>
        <dbReference type="SAM" id="Phobius"/>
    </source>
</evidence>
<dbReference type="InterPro" id="IPR017853">
    <property type="entry name" value="GH"/>
</dbReference>
<dbReference type="Pfam" id="PF01055">
    <property type="entry name" value="Glyco_hydro_31_2nd"/>
    <property type="match status" value="1"/>
</dbReference>
<gene>
    <name evidence="5" type="ORF">OIU77_008625</name>
</gene>
<dbReference type="Proteomes" id="UP001141253">
    <property type="component" value="Chromosome 11"/>
</dbReference>